<organism evidence="2 3">
    <name type="scientific">Ascochyta lentis</name>
    <dbReference type="NCBI Taxonomy" id="205686"/>
    <lineage>
        <taxon>Eukaryota</taxon>
        <taxon>Fungi</taxon>
        <taxon>Dikarya</taxon>
        <taxon>Ascomycota</taxon>
        <taxon>Pezizomycotina</taxon>
        <taxon>Dothideomycetes</taxon>
        <taxon>Pleosporomycetidae</taxon>
        <taxon>Pleosporales</taxon>
        <taxon>Pleosporineae</taxon>
        <taxon>Didymellaceae</taxon>
        <taxon>Ascochyta</taxon>
    </lineage>
</organism>
<proteinExistence type="predicted"/>
<evidence type="ECO:0000256" key="1">
    <source>
        <dbReference type="SAM" id="MobiDB-lite"/>
    </source>
</evidence>
<feature type="region of interest" description="Disordered" evidence="1">
    <location>
        <begin position="857"/>
        <end position="906"/>
    </location>
</feature>
<feature type="compositionally biased region" description="Low complexity" evidence="1">
    <location>
        <begin position="694"/>
        <end position="711"/>
    </location>
</feature>
<protein>
    <submittedName>
        <fullName evidence="2">Uncharacterized protein</fullName>
    </submittedName>
</protein>
<feature type="compositionally biased region" description="Acidic residues" evidence="1">
    <location>
        <begin position="712"/>
        <end position="723"/>
    </location>
</feature>
<comment type="caution">
    <text evidence="2">The sequence shown here is derived from an EMBL/GenBank/DDBJ whole genome shotgun (WGS) entry which is preliminary data.</text>
</comment>
<evidence type="ECO:0000313" key="3">
    <source>
        <dbReference type="Proteomes" id="UP000651452"/>
    </source>
</evidence>
<name>A0A8H7MBH4_9PLEO</name>
<feature type="compositionally biased region" description="Basic residues" evidence="1">
    <location>
        <begin position="85"/>
        <end position="99"/>
    </location>
</feature>
<feature type="region of interest" description="Disordered" evidence="1">
    <location>
        <begin position="54"/>
        <end position="109"/>
    </location>
</feature>
<evidence type="ECO:0000313" key="2">
    <source>
        <dbReference type="EMBL" id="KAF9691011.1"/>
    </source>
</evidence>
<dbReference type="EMBL" id="RZGK01000022">
    <property type="protein sequence ID" value="KAF9691011.1"/>
    <property type="molecule type" value="Genomic_DNA"/>
</dbReference>
<sequence length="906" mass="100197">MAGDEELPWNVSRCNRLLRPLSSKLAKLRRELELPRIAHQEPRTISSAFATKATPRKTTNFTRAANKPRGFEKARDPDWRPGAKGTKRTYGGRKMKKLAGPRTSSADVESVARPGEVAFTPLIARMGGHMLDSPLAHVSPLKKYTKPRGPLVVPMDHTDSLGARVPADVHKLMQGVLEAYANILRATDEERSRSGAGSLMHACLKKLPAYIELEEHFAELDQLEDDDEDDADVAGDIFAHLESRFEQRRGHGWRPFKHVVRAHGTSLLCSAIADGIITTNTLGYFHSHCLAVGAYDEAEDMLVAALPALEPLPIPFNVQADLFGEKSVYMSAAKAYVDRTGRHRFLYDLLEHMVAHELLPLEWLATTHMRPVWDRLVRTITEGDSRTLASCQRFLETCALAGMGLPDEGLLADQVTGSIARRFVPSSRDDLRQALDTTYSSLLTVLCSIALVNSSREEAAGKATARRITHTLDTITVALASRSDIDAELRLLEADCDDLQIFAQRASWTVFASFLVHLEELTQDENTVSLSTPTLIRSLSNVMRHYASNGVNSSATLATLPTLISAIARGTGRVWHDDGFGQLQSLVHAMTHLSGHRLPHKLWTLKRIALESATEFATYTDEAAHLRYANDVEKQMRSSGRLVIMPTPRKTDTPSSAAAGGFRWEDGIGEWVACTPFDKHNACRLKRGRVRSLSLLPTPAPSSSSSSSPNSFDEDITPDDDVTVNDKRQAETQDSDLDTDTEPIFPSSPTKHSFSSNTRATNLRKRKRTRASSPMVLIRTISSHPFSLSPAFHTMSPARFYPQLPYDMPGDTVSEDGSENSRRHLRRRTCKARDVKIKRGRSRGRGLRDLGRVGYAVHAGNEGDEAEAEWTSGEGGGGGEEQEAEQQEEEEEKEEEDSADELSFGI</sequence>
<dbReference type="OrthoDB" id="4159838at2759"/>
<feature type="region of interest" description="Disordered" evidence="1">
    <location>
        <begin position="694"/>
        <end position="775"/>
    </location>
</feature>
<feature type="compositionally biased region" description="Acidic residues" evidence="1">
    <location>
        <begin position="880"/>
        <end position="900"/>
    </location>
</feature>
<feature type="compositionally biased region" description="Polar residues" evidence="1">
    <location>
        <begin position="747"/>
        <end position="761"/>
    </location>
</feature>
<gene>
    <name evidence="2" type="ORF">EKO04_011240</name>
</gene>
<feature type="region of interest" description="Disordered" evidence="1">
    <location>
        <begin position="811"/>
        <end position="831"/>
    </location>
</feature>
<reference evidence="2" key="1">
    <citation type="submission" date="2018-12" db="EMBL/GenBank/DDBJ databases">
        <authorList>
            <person name="Syme R.A."/>
            <person name="Farfan-Caceres L."/>
            <person name="Lichtenzveig J."/>
        </authorList>
    </citation>
    <scope>NUCLEOTIDE SEQUENCE</scope>
    <source>
        <strain evidence="2">Al4</strain>
    </source>
</reference>
<accession>A0A8H7MBH4</accession>
<feature type="compositionally biased region" description="Basic and acidic residues" evidence="1">
    <location>
        <begin position="69"/>
        <end position="81"/>
    </location>
</feature>
<dbReference type="Proteomes" id="UP000651452">
    <property type="component" value="Unassembled WGS sequence"/>
</dbReference>
<keyword evidence="3" id="KW-1185">Reference proteome</keyword>
<reference evidence="2" key="2">
    <citation type="submission" date="2020-09" db="EMBL/GenBank/DDBJ databases">
        <title>Reference genome assembly for Australian Ascochyta lentis isolate Al4.</title>
        <authorList>
            <person name="Lee R.C."/>
            <person name="Farfan-Caceres L.M."/>
            <person name="Debler J.W."/>
            <person name="Williams A.H."/>
            <person name="Henares B.M."/>
        </authorList>
    </citation>
    <scope>NUCLEOTIDE SEQUENCE</scope>
    <source>
        <strain evidence="2">Al4</strain>
    </source>
</reference>
<dbReference type="AlphaFoldDB" id="A0A8H7MBH4"/>